<gene>
    <name evidence="11" type="ORF">EIP75_04225</name>
</gene>
<evidence type="ECO:0000256" key="7">
    <source>
        <dbReference type="ARBA" id="ARBA00022692"/>
    </source>
</evidence>
<comment type="subcellular location">
    <subcellularLocation>
        <location evidence="2">Cell membrane</location>
        <topology evidence="2">Multi-pass membrane protein</topology>
    </subcellularLocation>
</comment>
<feature type="transmembrane region" description="Helical" evidence="10">
    <location>
        <begin position="81"/>
        <end position="99"/>
    </location>
</feature>
<dbReference type="InterPro" id="IPR006419">
    <property type="entry name" value="NMN_transpt_PnuC"/>
</dbReference>
<evidence type="ECO:0000256" key="6">
    <source>
        <dbReference type="ARBA" id="ARBA00022475"/>
    </source>
</evidence>
<keyword evidence="6" id="KW-1003">Cell membrane</keyword>
<evidence type="ECO:0000313" key="12">
    <source>
        <dbReference type="Proteomes" id="UP000269265"/>
    </source>
</evidence>
<feature type="transmembrane region" description="Helical" evidence="10">
    <location>
        <begin position="20"/>
        <end position="44"/>
    </location>
</feature>
<evidence type="ECO:0000256" key="5">
    <source>
        <dbReference type="ARBA" id="ARBA00022448"/>
    </source>
</evidence>
<keyword evidence="9 10" id="KW-0472">Membrane</keyword>
<dbReference type="AlphaFoldDB" id="A0A426VEW4"/>
<proteinExistence type="inferred from homology"/>
<comment type="caution">
    <text evidence="11">The sequence shown here is derived from an EMBL/GenBank/DDBJ whole genome shotgun (WGS) entry which is preliminary data.</text>
</comment>
<dbReference type="PANTHER" id="PTHR36122">
    <property type="entry name" value="NICOTINAMIDE RIBOSIDE TRANSPORTER PNUC"/>
    <property type="match status" value="1"/>
</dbReference>
<feature type="transmembrane region" description="Helical" evidence="10">
    <location>
        <begin position="120"/>
        <end position="137"/>
    </location>
</feature>
<comment type="function">
    <text evidence="1">Required for nicotinamide riboside transport across the inner membrane.</text>
</comment>
<accession>A0A426VEW4</accession>
<feature type="transmembrane region" description="Helical" evidence="10">
    <location>
        <begin position="190"/>
        <end position="208"/>
    </location>
</feature>
<evidence type="ECO:0000256" key="8">
    <source>
        <dbReference type="ARBA" id="ARBA00022989"/>
    </source>
</evidence>
<reference evidence="11 12" key="1">
    <citation type="submission" date="2018-12" db="EMBL/GenBank/DDBJ databases">
        <title>The whole draft genome of Aquabacterium sp. SJQ9.</title>
        <authorList>
            <person name="Sun L."/>
            <person name="Gao X."/>
            <person name="Chen W."/>
            <person name="Huang K."/>
        </authorList>
    </citation>
    <scope>NUCLEOTIDE SEQUENCE [LARGE SCALE GENOMIC DNA]</scope>
    <source>
        <strain evidence="11 12">SJQ9</strain>
    </source>
</reference>
<keyword evidence="8 10" id="KW-1133">Transmembrane helix</keyword>
<evidence type="ECO:0000256" key="2">
    <source>
        <dbReference type="ARBA" id="ARBA00004651"/>
    </source>
</evidence>
<feature type="transmembrane region" description="Helical" evidence="10">
    <location>
        <begin position="56"/>
        <end position="75"/>
    </location>
</feature>
<comment type="similarity">
    <text evidence="3">Belongs to the nicotinamide ribonucleoside (NR) uptake permease (TC 4.B.1) family.</text>
</comment>
<evidence type="ECO:0000256" key="1">
    <source>
        <dbReference type="ARBA" id="ARBA00002672"/>
    </source>
</evidence>
<evidence type="ECO:0000256" key="9">
    <source>
        <dbReference type="ARBA" id="ARBA00023136"/>
    </source>
</evidence>
<evidence type="ECO:0000313" key="11">
    <source>
        <dbReference type="EMBL" id="RRS05424.1"/>
    </source>
</evidence>
<dbReference type="Proteomes" id="UP000269265">
    <property type="component" value="Unassembled WGS sequence"/>
</dbReference>
<dbReference type="Pfam" id="PF04973">
    <property type="entry name" value="NMN_transporter"/>
    <property type="match status" value="1"/>
</dbReference>
<name>A0A426VEW4_9BURK</name>
<keyword evidence="7 10" id="KW-0812">Transmembrane</keyword>
<evidence type="ECO:0000256" key="4">
    <source>
        <dbReference type="ARBA" id="ARBA00017522"/>
    </source>
</evidence>
<keyword evidence="12" id="KW-1185">Reference proteome</keyword>
<dbReference type="NCBIfam" id="TIGR01528">
    <property type="entry name" value="NMN_trans_PnuC"/>
    <property type="match status" value="1"/>
</dbReference>
<dbReference type="PANTHER" id="PTHR36122:SF2">
    <property type="entry name" value="NICOTINAMIDE RIBOSIDE TRANSPORTER PNUC"/>
    <property type="match status" value="1"/>
</dbReference>
<evidence type="ECO:0000256" key="3">
    <source>
        <dbReference type="ARBA" id="ARBA00006669"/>
    </source>
</evidence>
<keyword evidence="5" id="KW-0813">Transport</keyword>
<evidence type="ECO:0000256" key="10">
    <source>
        <dbReference type="SAM" id="Phobius"/>
    </source>
</evidence>
<dbReference type="RefSeq" id="WP_125241993.1">
    <property type="nucleotide sequence ID" value="NZ_RSED01000003.1"/>
</dbReference>
<protein>
    <recommendedName>
        <fullName evidence="4">Nicotinamide riboside transporter PnuC</fullName>
    </recommendedName>
</protein>
<sequence>MSIPFTDLPIADALAWVDPWLATWFTAWGVPVSRLEGVACVLSLAMVGFNLRVNPLGWPLAIISSVLYGLLFARSKLYGEASLQLVFVALAAWGWWQWVRGTDEQDHRLRVRILPALGRWRAVLLFLLLWPLIGLLLDHVTDSDVPYWDALPTAGSLVGQWLLGRKWVENWPCWVAVNLASMMLFAHKELWLTVGLYGVFAVLALWGWRQWHRKAHGEGISGPLPQGL</sequence>
<organism evidence="11 12">
    <name type="scientific">Aquabacterium soli</name>
    <dbReference type="NCBI Taxonomy" id="2493092"/>
    <lineage>
        <taxon>Bacteria</taxon>
        <taxon>Pseudomonadati</taxon>
        <taxon>Pseudomonadota</taxon>
        <taxon>Betaproteobacteria</taxon>
        <taxon>Burkholderiales</taxon>
        <taxon>Aquabacterium</taxon>
    </lineage>
</organism>
<dbReference type="EMBL" id="RSED01000003">
    <property type="protein sequence ID" value="RRS05424.1"/>
    <property type="molecule type" value="Genomic_DNA"/>
</dbReference>
<dbReference type="OrthoDB" id="9791248at2"/>
<dbReference type="GO" id="GO:0034257">
    <property type="term" value="F:nicotinamide riboside transmembrane transporter activity"/>
    <property type="evidence" value="ECO:0007669"/>
    <property type="project" value="InterPro"/>
</dbReference>
<dbReference type="GO" id="GO:0005886">
    <property type="term" value="C:plasma membrane"/>
    <property type="evidence" value="ECO:0007669"/>
    <property type="project" value="UniProtKB-SubCell"/>
</dbReference>